<dbReference type="EMBL" id="CM042884">
    <property type="protein sequence ID" value="KAI4371151.1"/>
    <property type="molecule type" value="Genomic_DNA"/>
</dbReference>
<reference evidence="2" key="1">
    <citation type="journal article" date="2023" name="Front. Plant Sci.">
        <title>Chromosomal-level genome assembly of Melastoma candidum provides insights into trichome evolution.</title>
        <authorList>
            <person name="Zhong Y."/>
            <person name="Wu W."/>
            <person name="Sun C."/>
            <person name="Zou P."/>
            <person name="Liu Y."/>
            <person name="Dai S."/>
            <person name="Zhou R."/>
        </authorList>
    </citation>
    <scope>NUCLEOTIDE SEQUENCE [LARGE SCALE GENOMIC DNA]</scope>
</reference>
<organism evidence="1 2">
    <name type="scientific">Melastoma candidum</name>
    <dbReference type="NCBI Taxonomy" id="119954"/>
    <lineage>
        <taxon>Eukaryota</taxon>
        <taxon>Viridiplantae</taxon>
        <taxon>Streptophyta</taxon>
        <taxon>Embryophyta</taxon>
        <taxon>Tracheophyta</taxon>
        <taxon>Spermatophyta</taxon>
        <taxon>Magnoliopsida</taxon>
        <taxon>eudicotyledons</taxon>
        <taxon>Gunneridae</taxon>
        <taxon>Pentapetalae</taxon>
        <taxon>rosids</taxon>
        <taxon>malvids</taxon>
        <taxon>Myrtales</taxon>
        <taxon>Melastomataceae</taxon>
        <taxon>Melastomatoideae</taxon>
        <taxon>Melastomateae</taxon>
        <taxon>Melastoma</taxon>
    </lineage>
</organism>
<keyword evidence="2" id="KW-1185">Reference proteome</keyword>
<comment type="caution">
    <text evidence="1">The sequence shown here is derived from an EMBL/GenBank/DDBJ whole genome shotgun (WGS) entry which is preliminary data.</text>
</comment>
<sequence length="88" mass="9608">MSFEVLGGKPLKVLVQVNTSGEESKSGVEPSGCVELARFVTQNCPNLEFCGLMTIRMLDYTSTPENFKTLSTCRTDVCKALGIPEEKC</sequence>
<dbReference type="Proteomes" id="UP001057402">
    <property type="component" value="Chromosome 5"/>
</dbReference>
<protein>
    <submittedName>
        <fullName evidence="1">Uncharacterized protein</fullName>
    </submittedName>
</protein>
<accession>A0ACB9R017</accession>
<name>A0ACB9R017_9MYRT</name>
<proteinExistence type="predicted"/>
<evidence type="ECO:0000313" key="1">
    <source>
        <dbReference type="EMBL" id="KAI4371151.1"/>
    </source>
</evidence>
<evidence type="ECO:0000313" key="2">
    <source>
        <dbReference type="Proteomes" id="UP001057402"/>
    </source>
</evidence>
<gene>
    <name evidence="1" type="ORF">MLD38_019417</name>
</gene>